<sequence>MDASFPHGHQETLGTRNACVTSESTDSESDQRQSQKETRLEVPAGLTDSAPPRDDSQTRETKSSRRGVIYLAVVVLVLGAVLLIAGLAVFLVFNFTASDRAQANRVTTDFNITDLTTVLPNATLYQPNSSSATSFGLQTPPALPSADPSADATTSHQVSPSAQPTDVSTHQVSPSAQSTDLATHQVSPSAQPTDLSTHQVSPSAQPSDLSTHQVSTSAQPTDLSTHQHSPSAQPTDLSTNSMSEFTTYLRTTTSNLHPVGSTIGASTNPLNHPQITHDPPEATTAISTTSLIQTETCTHTEFSCLLDGLCIPTINVCDDVQNCNDESDENNCYNGPVCQGRHFTFSLDLDEVVTITSPRFPASYTLYEECHWFLTRPPGTSFIIDIIHFDVPIPDAVAIYEIESGFRRLVITMHESLGQGLKMAFESQDLEVLFVSSYNTHGTGFNFSVRAVHNDEYIICDVPPYVYGVEDVCNDFSDCPDDTDEKECECDENEFRCNSGVCVNGGIDVPCSGSAQCRDFSDEGLECHEIYCVDIHHSACAVILPYNRTFYPNDRADSLEDAYTKLSALEKQLSSNCAASIRLAACILLFPECPRFKPTQTVCRRFCDTNLSTCLASVVNADWLSCDMLPDVEMRAGSTCMYDEDDLLHTGICGTRQTNPLSRIVGGVASDITTWPWIGSLRDEYSEHRCGATLITNQWAATAAHCVGFFDRIVLGSTDLHGTPATRREIIIDKVIAHPFYDAVNLDNDIALIKLRARVEFSDDIRPACLNTVQNETYLFDNCYVAGWGHTSAGGAVSFDLQEAILPLVPRDICQYQSNSPHLVSSNQLCAGFSEGGVDTCQGDSGGPLVCLGADDRWKLVGVTSSGNAACGAPQSPGIYTRVSRYLDFIRQTIAADRTDDCTAGQFQCEGQIVCVPDSVVCDDNWDCADGSDELYCS</sequence>
<dbReference type="PROSITE" id="PS50240">
    <property type="entry name" value="TRYPSIN_DOM"/>
    <property type="match status" value="1"/>
</dbReference>
<dbReference type="Pfam" id="PF00431">
    <property type="entry name" value="CUB"/>
    <property type="match status" value="1"/>
</dbReference>
<evidence type="ECO:0000259" key="11">
    <source>
        <dbReference type="PROSITE" id="PS01180"/>
    </source>
</evidence>
<evidence type="ECO:0000256" key="7">
    <source>
        <dbReference type="PROSITE-ProRule" id="PRU00090"/>
    </source>
</evidence>
<keyword evidence="10" id="KW-1133">Transmembrane helix</keyword>
<name>A0A913ZMZ0_PATMI</name>
<dbReference type="FunFam" id="2.40.10.10:FF:000003">
    <property type="entry name" value="Transmembrane serine protease 3"/>
    <property type="match status" value="1"/>
</dbReference>
<dbReference type="CDD" id="cd07066">
    <property type="entry name" value="CRD_FZ"/>
    <property type="match status" value="1"/>
</dbReference>
<dbReference type="InterPro" id="IPR023415">
    <property type="entry name" value="LDLR_class-A_CS"/>
</dbReference>
<feature type="domain" description="CUB" evidence="11">
    <location>
        <begin position="338"/>
        <end position="452"/>
    </location>
</feature>
<dbReference type="InterPro" id="IPR001254">
    <property type="entry name" value="Trypsin_dom"/>
</dbReference>
<dbReference type="GO" id="GO:0004252">
    <property type="term" value="F:serine-type endopeptidase activity"/>
    <property type="evidence" value="ECO:0007669"/>
    <property type="project" value="InterPro"/>
</dbReference>
<dbReference type="PROSITE" id="PS00135">
    <property type="entry name" value="TRYPSIN_SER"/>
    <property type="match status" value="1"/>
</dbReference>
<dbReference type="CDD" id="cd00190">
    <property type="entry name" value="Tryp_SPc"/>
    <property type="match status" value="1"/>
</dbReference>
<dbReference type="InterPro" id="IPR043504">
    <property type="entry name" value="Peptidase_S1_PA_chymotrypsin"/>
</dbReference>
<evidence type="ECO:0000256" key="9">
    <source>
        <dbReference type="SAM" id="MobiDB-lite"/>
    </source>
</evidence>
<dbReference type="Pfam" id="PF00089">
    <property type="entry name" value="Trypsin"/>
    <property type="match status" value="1"/>
</dbReference>
<dbReference type="InterPro" id="IPR009003">
    <property type="entry name" value="Peptidase_S1_PA"/>
</dbReference>
<comment type="caution">
    <text evidence="8">Lacks conserved residue(s) required for the propagation of feature annotation.</text>
</comment>
<feature type="region of interest" description="Disordered" evidence="9">
    <location>
        <begin position="129"/>
        <end position="240"/>
    </location>
</feature>
<evidence type="ECO:0000256" key="1">
    <source>
        <dbReference type="ARBA" id="ARBA00004401"/>
    </source>
</evidence>
<dbReference type="PRINTS" id="PR00722">
    <property type="entry name" value="CHYMOTRYPSIN"/>
</dbReference>
<dbReference type="GO" id="GO:0005886">
    <property type="term" value="C:plasma membrane"/>
    <property type="evidence" value="ECO:0007669"/>
    <property type="project" value="UniProtKB-SubCell"/>
</dbReference>
<evidence type="ECO:0000259" key="12">
    <source>
        <dbReference type="PROSITE" id="PS50038"/>
    </source>
</evidence>
<dbReference type="PROSITE" id="PS50068">
    <property type="entry name" value="LDLRA_2"/>
    <property type="match status" value="3"/>
</dbReference>
<feature type="disulfide bond" evidence="8">
    <location>
        <begin position="922"/>
        <end position="937"/>
    </location>
</feature>
<dbReference type="SUPFAM" id="SSF50494">
    <property type="entry name" value="Trypsin-like serine proteases"/>
    <property type="match status" value="1"/>
</dbReference>
<comment type="subcellular location">
    <subcellularLocation>
        <location evidence="1">Cell membrane</location>
        <topology evidence="1">Single-pass type II membrane protein</topology>
    </subcellularLocation>
</comment>
<dbReference type="Gene3D" id="4.10.400.10">
    <property type="entry name" value="Low-density Lipoprotein Receptor"/>
    <property type="match status" value="2"/>
</dbReference>
<feature type="domain" description="Peptidase S1" evidence="13">
    <location>
        <begin position="664"/>
        <end position="895"/>
    </location>
</feature>
<dbReference type="InterPro" id="IPR036790">
    <property type="entry name" value="Frizzled_dom_sf"/>
</dbReference>
<protein>
    <submittedName>
        <fullName evidence="14">Uncharacterized protein</fullName>
    </submittedName>
</protein>
<dbReference type="GeneID" id="119725186"/>
<evidence type="ECO:0000256" key="2">
    <source>
        <dbReference type="ARBA" id="ARBA00022670"/>
    </source>
</evidence>
<evidence type="ECO:0000256" key="6">
    <source>
        <dbReference type="ARBA" id="ARBA00023157"/>
    </source>
</evidence>
<dbReference type="SMART" id="SM00192">
    <property type="entry name" value="LDLa"/>
    <property type="match status" value="3"/>
</dbReference>
<reference evidence="14" key="1">
    <citation type="submission" date="2022-11" db="UniProtKB">
        <authorList>
            <consortium name="EnsemblMetazoa"/>
        </authorList>
    </citation>
    <scope>IDENTIFICATION</scope>
</reference>
<dbReference type="SMART" id="SM00020">
    <property type="entry name" value="Tryp_SPc"/>
    <property type="match status" value="1"/>
</dbReference>
<feature type="compositionally biased region" description="Basic and acidic residues" evidence="9">
    <location>
        <begin position="51"/>
        <end position="62"/>
    </location>
</feature>
<keyword evidence="10" id="KW-0472">Membrane</keyword>
<evidence type="ECO:0000259" key="13">
    <source>
        <dbReference type="PROSITE" id="PS50240"/>
    </source>
</evidence>
<dbReference type="GO" id="GO:0006508">
    <property type="term" value="P:proteolysis"/>
    <property type="evidence" value="ECO:0007669"/>
    <property type="project" value="UniProtKB-KW"/>
</dbReference>
<dbReference type="RefSeq" id="XP_038052475.1">
    <property type="nucleotide sequence ID" value="XM_038196547.1"/>
</dbReference>
<dbReference type="Proteomes" id="UP000887568">
    <property type="component" value="Unplaced"/>
</dbReference>
<keyword evidence="10" id="KW-0812">Transmembrane</keyword>
<feature type="compositionally biased region" description="Polar residues" evidence="9">
    <location>
        <begin position="153"/>
        <end position="240"/>
    </location>
</feature>
<feature type="compositionally biased region" description="Basic and acidic residues" evidence="9">
    <location>
        <begin position="29"/>
        <end position="40"/>
    </location>
</feature>
<dbReference type="PANTHER" id="PTHR24252">
    <property type="entry name" value="ACROSIN-RELATED"/>
    <property type="match status" value="1"/>
</dbReference>
<dbReference type="PROSITE" id="PS01209">
    <property type="entry name" value="LDLRA_1"/>
    <property type="match status" value="2"/>
</dbReference>
<feature type="disulfide bond" evidence="7">
    <location>
        <begin position="540"/>
        <end position="586"/>
    </location>
</feature>
<keyword evidence="4" id="KW-0720">Serine protease</keyword>
<keyword evidence="2" id="KW-0645">Protease</keyword>
<dbReference type="PANTHER" id="PTHR24252:SF7">
    <property type="entry name" value="HYALIN"/>
    <property type="match status" value="1"/>
</dbReference>
<dbReference type="AlphaFoldDB" id="A0A913ZMZ0"/>
<dbReference type="PROSITE" id="PS50038">
    <property type="entry name" value="FZ"/>
    <property type="match status" value="1"/>
</dbReference>
<feature type="compositionally biased region" description="Polar residues" evidence="9">
    <location>
        <begin position="12"/>
        <end position="24"/>
    </location>
</feature>
<accession>A0A913ZMZ0</accession>
<dbReference type="Pfam" id="PF00057">
    <property type="entry name" value="Ldl_recept_a"/>
    <property type="match status" value="2"/>
</dbReference>
<dbReference type="PROSITE" id="PS01180">
    <property type="entry name" value="CUB"/>
    <property type="match status" value="1"/>
</dbReference>
<dbReference type="CDD" id="cd00041">
    <property type="entry name" value="CUB"/>
    <property type="match status" value="1"/>
</dbReference>
<dbReference type="SUPFAM" id="SSF63501">
    <property type="entry name" value="Frizzled cysteine-rich domain"/>
    <property type="match status" value="1"/>
</dbReference>
<evidence type="ECO:0000313" key="15">
    <source>
        <dbReference type="Proteomes" id="UP000887568"/>
    </source>
</evidence>
<dbReference type="Gene3D" id="1.10.2000.10">
    <property type="entry name" value="Frizzled cysteine-rich domain"/>
    <property type="match status" value="1"/>
</dbReference>
<evidence type="ECO:0000256" key="4">
    <source>
        <dbReference type="ARBA" id="ARBA00022825"/>
    </source>
</evidence>
<dbReference type="OMA" id="EYSEHRC"/>
<dbReference type="InterPro" id="IPR033116">
    <property type="entry name" value="TRYPSIN_SER"/>
</dbReference>
<feature type="disulfide bond" evidence="8">
    <location>
        <begin position="490"/>
        <end position="502"/>
    </location>
</feature>
<keyword evidence="15" id="KW-1185">Reference proteome</keyword>
<dbReference type="SUPFAM" id="SSF57424">
    <property type="entry name" value="LDL receptor-like module"/>
    <property type="match status" value="2"/>
</dbReference>
<feature type="transmembrane region" description="Helical" evidence="10">
    <location>
        <begin position="68"/>
        <end position="93"/>
    </location>
</feature>
<dbReference type="InterPro" id="IPR002172">
    <property type="entry name" value="LDrepeatLR_classA_rpt"/>
</dbReference>
<feature type="disulfide bond" evidence="8">
    <location>
        <begin position="317"/>
        <end position="332"/>
    </location>
</feature>
<evidence type="ECO:0000256" key="8">
    <source>
        <dbReference type="PROSITE-ProRule" id="PRU00124"/>
    </source>
</evidence>
<dbReference type="EnsemblMetazoa" id="XM_038196547.1">
    <property type="protein sequence ID" value="XP_038052475.1"/>
    <property type="gene ID" value="LOC119725186"/>
</dbReference>
<keyword evidence="5" id="KW-0735">Signal-anchor</keyword>
<dbReference type="Gene3D" id="2.60.120.290">
    <property type="entry name" value="Spermadhesin, CUB domain"/>
    <property type="match status" value="1"/>
</dbReference>
<dbReference type="OrthoDB" id="9448935at2759"/>
<evidence type="ECO:0000256" key="10">
    <source>
        <dbReference type="SAM" id="Phobius"/>
    </source>
</evidence>
<evidence type="ECO:0000313" key="14">
    <source>
        <dbReference type="EnsemblMetazoa" id="XP_038052475.1"/>
    </source>
</evidence>
<dbReference type="InterPro" id="IPR001314">
    <property type="entry name" value="Peptidase_S1A"/>
</dbReference>
<feature type="domain" description="FZ" evidence="12">
    <location>
        <begin position="522"/>
        <end position="643"/>
    </location>
</feature>
<keyword evidence="6 8" id="KW-1015">Disulfide bond</keyword>
<dbReference type="SMART" id="SM00042">
    <property type="entry name" value="CUB"/>
    <property type="match status" value="1"/>
</dbReference>
<dbReference type="Pfam" id="PF01392">
    <property type="entry name" value="Fz"/>
    <property type="match status" value="1"/>
</dbReference>
<dbReference type="Gene3D" id="2.40.10.10">
    <property type="entry name" value="Trypsin-like serine proteases"/>
    <property type="match status" value="1"/>
</dbReference>
<proteinExistence type="predicted"/>
<dbReference type="CDD" id="cd00112">
    <property type="entry name" value="LDLa"/>
    <property type="match status" value="3"/>
</dbReference>
<organism evidence="14 15">
    <name type="scientific">Patiria miniata</name>
    <name type="common">Bat star</name>
    <name type="synonym">Asterina miniata</name>
    <dbReference type="NCBI Taxonomy" id="46514"/>
    <lineage>
        <taxon>Eukaryota</taxon>
        <taxon>Metazoa</taxon>
        <taxon>Echinodermata</taxon>
        <taxon>Eleutherozoa</taxon>
        <taxon>Asterozoa</taxon>
        <taxon>Asteroidea</taxon>
        <taxon>Valvatacea</taxon>
        <taxon>Valvatida</taxon>
        <taxon>Asterinidae</taxon>
        <taxon>Patiria</taxon>
    </lineage>
</organism>
<dbReference type="InterPro" id="IPR035914">
    <property type="entry name" value="Sperma_CUB_dom_sf"/>
</dbReference>
<dbReference type="SUPFAM" id="SSF49854">
    <property type="entry name" value="Spermadhesin, CUB domain"/>
    <property type="match status" value="1"/>
</dbReference>
<feature type="region of interest" description="Disordered" evidence="9">
    <location>
        <begin position="1"/>
        <end position="62"/>
    </location>
</feature>
<keyword evidence="3" id="KW-0378">Hydrolase</keyword>
<dbReference type="InterPro" id="IPR020067">
    <property type="entry name" value="Frizzled_dom"/>
</dbReference>
<evidence type="ECO:0000256" key="3">
    <source>
        <dbReference type="ARBA" id="ARBA00022801"/>
    </source>
</evidence>
<evidence type="ECO:0000256" key="5">
    <source>
        <dbReference type="ARBA" id="ARBA00022968"/>
    </source>
</evidence>
<dbReference type="InterPro" id="IPR036055">
    <property type="entry name" value="LDL_receptor-like_sf"/>
</dbReference>
<dbReference type="InterPro" id="IPR000859">
    <property type="entry name" value="CUB_dom"/>
</dbReference>